<accession>A0A1B8G748</accession>
<feature type="compositionally biased region" description="Pro residues" evidence="2">
    <location>
        <begin position="1"/>
        <end position="13"/>
    </location>
</feature>
<dbReference type="PROSITE" id="PS50048">
    <property type="entry name" value="ZN2_CY6_FUNGAL_2"/>
    <property type="match status" value="1"/>
</dbReference>
<evidence type="ECO:0000313" key="4">
    <source>
        <dbReference type="EMBL" id="OBT91666.1"/>
    </source>
</evidence>
<dbReference type="PROSITE" id="PS00463">
    <property type="entry name" value="ZN2_CY6_FUNGAL_1"/>
    <property type="match status" value="1"/>
</dbReference>
<protein>
    <recommendedName>
        <fullName evidence="3">Zn(2)-C6 fungal-type domain-containing protein</fullName>
    </recommendedName>
</protein>
<dbReference type="CDD" id="cd15486">
    <property type="entry name" value="ZIP_Sip4"/>
    <property type="match status" value="1"/>
</dbReference>
<feature type="domain" description="Zn(2)-C6 fungal-type" evidence="3">
    <location>
        <begin position="70"/>
        <end position="99"/>
    </location>
</feature>
<dbReference type="Proteomes" id="UP000091956">
    <property type="component" value="Unassembled WGS sequence"/>
</dbReference>
<dbReference type="AlphaFoldDB" id="A0A1B8G748"/>
<dbReference type="RefSeq" id="XP_018125399.1">
    <property type="nucleotide sequence ID" value="XM_018279737.2"/>
</dbReference>
<feature type="compositionally biased region" description="Basic residues" evidence="2">
    <location>
        <begin position="22"/>
        <end position="33"/>
    </location>
</feature>
<reference evidence="4 5" key="1">
    <citation type="submission" date="2016-03" db="EMBL/GenBank/DDBJ databases">
        <title>Comparative genomics of Pseudogymnoascus destructans, the fungus causing white-nose syndrome of bats.</title>
        <authorList>
            <person name="Palmer J.M."/>
            <person name="Drees K.P."/>
            <person name="Foster J.T."/>
            <person name="Lindner D.L."/>
        </authorList>
    </citation>
    <scope>NUCLEOTIDE SEQUENCE [LARGE SCALE GENOMIC DNA]</scope>
    <source>
        <strain evidence="4 5">UAMH 10579</strain>
    </source>
</reference>
<reference evidence="5" key="2">
    <citation type="journal article" date="2018" name="Nat. Commun.">
        <title>Extreme sensitivity to ultraviolet light in the fungal pathogen causing white-nose syndrome of bats.</title>
        <authorList>
            <person name="Palmer J.M."/>
            <person name="Drees K.P."/>
            <person name="Foster J.T."/>
            <person name="Lindner D.L."/>
        </authorList>
    </citation>
    <scope>NUCLEOTIDE SEQUENCE [LARGE SCALE GENOMIC DNA]</scope>
    <source>
        <strain evidence="5">UAMH 10579</strain>
    </source>
</reference>
<dbReference type="Pfam" id="PF00172">
    <property type="entry name" value="Zn_clus"/>
    <property type="match status" value="1"/>
</dbReference>
<dbReference type="GO" id="GO:0000981">
    <property type="term" value="F:DNA-binding transcription factor activity, RNA polymerase II-specific"/>
    <property type="evidence" value="ECO:0007669"/>
    <property type="project" value="InterPro"/>
</dbReference>
<dbReference type="GeneID" id="28843720"/>
<sequence length="367" mass="39429">MPLPRPPSLPSPPSTDNDATHKSSKSSSKRTKTSKPGPRGGKRVVAATGGESGSRSLEMGDGRHKRVWKACERCRMKKTKCDGESPCKRCRDDGLVCTAGHRKKAEFKQLPRGYAEVLENTQYALIATVHKLYAMVLAGEQWTLDPPVMNTRGQPVIHDIAAKLGCIRADPSSAAGGGAVELPADAAEFAELQRQLESEERAGAGVGEEMGGILSATTGPDSPFGDDSFCEDFEPGFEIDDDFTDVDAAAGYGDVSPFSDSPFGGFSLDALQGLPTGAYEEFIPASSSSLVIPTAAAAGQIRLPSQLQLTPQQQQQAALGAQQARQMQILQQQQQQQQGLDFREQHNQWGPAAMEEQMRALMKRGRV</sequence>
<dbReference type="PANTHER" id="PTHR47655:SF3">
    <property type="entry name" value="ZN(II)2CYS6 TRANSCRIPTION FACTOR (EUROFUNG)"/>
    <property type="match status" value="1"/>
</dbReference>
<evidence type="ECO:0000256" key="1">
    <source>
        <dbReference type="ARBA" id="ARBA00023242"/>
    </source>
</evidence>
<dbReference type="InterPro" id="IPR036864">
    <property type="entry name" value="Zn2-C6_fun-type_DNA-bd_sf"/>
</dbReference>
<feature type="region of interest" description="Disordered" evidence="2">
    <location>
        <begin position="1"/>
        <end position="62"/>
    </location>
</feature>
<organism evidence="4 5">
    <name type="scientific">Pseudogymnoascus verrucosus</name>
    <dbReference type="NCBI Taxonomy" id="342668"/>
    <lineage>
        <taxon>Eukaryota</taxon>
        <taxon>Fungi</taxon>
        <taxon>Dikarya</taxon>
        <taxon>Ascomycota</taxon>
        <taxon>Pezizomycotina</taxon>
        <taxon>Leotiomycetes</taxon>
        <taxon>Thelebolales</taxon>
        <taxon>Thelebolaceae</taxon>
        <taxon>Pseudogymnoascus</taxon>
    </lineage>
</organism>
<dbReference type="InterPro" id="IPR052783">
    <property type="entry name" value="Metabolic/Drug-Res_Regulator"/>
</dbReference>
<dbReference type="PANTHER" id="PTHR47655">
    <property type="entry name" value="QUINIC ACID UTILIZATION ACTIVATOR"/>
    <property type="match status" value="1"/>
</dbReference>
<dbReference type="SUPFAM" id="SSF57701">
    <property type="entry name" value="Zn2/Cys6 DNA-binding domain"/>
    <property type="match status" value="1"/>
</dbReference>
<evidence type="ECO:0000256" key="2">
    <source>
        <dbReference type="SAM" id="MobiDB-lite"/>
    </source>
</evidence>
<proteinExistence type="predicted"/>
<dbReference type="EMBL" id="KV460283">
    <property type="protein sequence ID" value="OBT91666.1"/>
    <property type="molecule type" value="Genomic_DNA"/>
</dbReference>
<dbReference type="SMART" id="SM00066">
    <property type="entry name" value="GAL4"/>
    <property type="match status" value="1"/>
</dbReference>
<dbReference type="GO" id="GO:0008270">
    <property type="term" value="F:zinc ion binding"/>
    <property type="evidence" value="ECO:0007669"/>
    <property type="project" value="InterPro"/>
</dbReference>
<dbReference type="InterPro" id="IPR001138">
    <property type="entry name" value="Zn2Cys6_DnaBD"/>
</dbReference>
<evidence type="ECO:0000313" key="5">
    <source>
        <dbReference type="Proteomes" id="UP000091956"/>
    </source>
</evidence>
<dbReference type="CDD" id="cd00067">
    <property type="entry name" value="GAL4"/>
    <property type="match status" value="1"/>
</dbReference>
<name>A0A1B8G748_9PEZI</name>
<dbReference type="Gene3D" id="4.10.240.10">
    <property type="entry name" value="Zn(2)-C6 fungal-type DNA-binding domain"/>
    <property type="match status" value="1"/>
</dbReference>
<keyword evidence="1" id="KW-0539">Nucleus</keyword>
<evidence type="ECO:0000259" key="3">
    <source>
        <dbReference type="PROSITE" id="PS50048"/>
    </source>
</evidence>
<dbReference type="STRING" id="342668.A0A1B8G748"/>
<dbReference type="OrthoDB" id="4151048at2759"/>
<gene>
    <name evidence="4" type="ORF">VE01_10334</name>
</gene>
<keyword evidence="5" id="KW-1185">Reference proteome</keyword>